<gene>
    <name evidence="3" type="ORF">AMOL_1221</name>
    <name evidence="4" type="ORF">CPU12_01230</name>
</gene>
<reference evidence="3 6" key="2">
    <citation type="submission" date="2018-08" db="EMBL/GenBank/DDBJ databases">
        <title>Complete genome of the Arcobacter molluscorum type strain LMG 25693.</title>
        <authorList>
            <person name="Miller W.G."/>
            <person name="Yee E."/>
            <person name="Bono J.L."/>
        </authorList>
    </citation>
    <scope>NUCLEOTIDE SEQUENCE [LARGE SCALE GENOMIC DNA]</scope>
    <source>
        <strain evidence="3 6">CECT 7696</strain>
    </source>
</reference>
<accession>A0A2G1DLT3</accession>
<feature type="chain" id="PRO_5044573638" description="Beta/gamma crystallin 'Greek key' domain-containing protein" evidence="2">
    <location>
        <begin position="19"/>
        <end position="685"/>
    </location>
</feature>
<dbReference type="KEGG" id="amol:AMOL_1221"/>
<proteinExistence type="predicted"/>
<dbReference type="EMBL" id="CP032098">
    <property type="protein sequence ID" value="AXX92202.1"/>
    <property type="molecule type" value="Genomic_DNA"/>
</dbReference>
<reference evidence="4 5" key="1">
    <citation type="submission" date="2017-09" db="EMBL/GenBank/DDBJ databases">
        <title>Arcobacter canalis sp. nov., a new species isolated from a water canal contaminated with urban sewage.</title>
        <authorList>
            <person name="Perez-Cataluna A."/>
            <person name="Salas-Masso N."/>
            <person name="Figueras M.J."/>
        </authorList>
    </citation>
    <scope>NUCLEOTIDE SEQUENCE [LARGE SCALE GENOMIC DNA]</scope>
    <source>
        <strain evidence="4 5">F98-3</strain>
    </source>
</reference>
<keyword evidence="2" id="KW-0732">Signal</keyword>
<evidence type="ECO:0000313" key="5">
    <source>
        <dbReference type="Proteomes" id="UP000221222"/>
    </source>
</evidence>
<evidence type="ECO:0000313" key="3">
    <source>
        <dbReference type="EMBL" id="AXX92202.1"/>
    </source>
</evidence>
<organism evidence="4 5">
    <name type="scientific">Malaciobacter molluscorum LMG 25693</name>
    <dbReference type="NCBI Taxonomy" id="870501"/>
    <lineage>
        <taxon>Bacteria</taxon>
        <taxon>Pseudomonadati</taxon>
        <taxon>Campylobacterota</taxon>
        <taxon>Epsilonproteobacteria</taxon>
        <taxon>Campylobacterales</taxon>
        <taxon>Arcobacteraceae</taxon>
        <taxon>Malaciobacter</taxon>
    </lineage>
</organism>
<evidence type="ECO:0000313" key="6">
    <source>
        <dbReference type="Proteomes" id="UP000262712"/>
    </source>
</evidence>
<evidence type="ECO:0000313" key="4">
    <source>
        <dbReference type="EMBL" id="PHO19430.1"/>
    </source>
</evidence>
<name>A0A2G1DLT3_9BACT</name>
<keyword evidence="5" id="KW-1185">Reference proteome</keyword>
<feature type="compositionally biased region" description="Polar residues" evidence="1">
    <location>
        <begin position="144"/>
        <end position="164"/>
    </location>
</feature>
<dbReference type="RefSeq" id="WP_099341246.1">
    <property type="nucleotide sequence ID" value="NZ_CP032098.1"/>
</dbReference>
<dbReference type="EMBL" id="NXFY01000001">
    <property type="protein sequence ID" value="PHO19430.1"/>
    <property type="molecule type" value="Genomic_DNA"/>
</dbReference>
<sequence length="685" mass="77941">MKTKLLIFISFFVISLYAANSNENDLLNVRIDENVILKNGYGALSGKPILKEKNIEEKINLRGEFNVDEKNNASFEFNKLEYNGKIYNLNNAFIKKGRLKQKNITLKKDSNLTVEGGNLDEILSIINAADEKDLKDKTVKDSTDNSYSQNTTSGGYDNSSQGFTPSYLDDNNSDNNDNSKDTIDTNTKDNNSAVVVTCPEASYDGKIATYYIQLGTVCTKRTSLSVKTVYNSDSCQNKVDYKNNKISLGYELFASDPEGGDFLVQRCKYKEPIPLVSKVDNCDAIPNYQTGKAEIQKQYSYIYEKEEHKVGECTPSGEFVNLDYDINKCDAERHDFENNVSIEQGKYFYFYENEKTYVGECVDIPKYTYKQYLDDTTCDYEENDGRVLYLQRVAYDDLNGIKRFATECEVTNSGGLEIFNEFAGYEYQDSSKQALRKINQYFIIPGTTTKKYIKKDIVTDKAYPYIEESCGVDHDDQKLQSTYKTTVYFNDNDENKKIVVQPCQVKQVIPYTLVNGSSIITLNKSLGFKRLEQNSQGFNIYGEPTKTIDLTTGIFPIKKGNKEDISAYPYAIYNASPFDKIRSGLYVSDEPYYIYTCNKPIKIPYGTKKSCIGGVQTTSKKAYRISVASGDYGSCSNTDYNATITTCNYYDYFEKVGEYSSKRDYLRGDGSVFRRDNGLIYRIIR</sequence>
<dbReference type="AlphaFoldDB" id="A0A2G1DLT3"/>
<dbReference type="Proteomes" id="UP000262712">
    <property type="component" value="Chromosome"/>
</dbReference>
<protein>
    <recommendedName>
        <fullName evidence="7">Beta/gamma crystallin 'Greek key' domain-containing protein</fullName>
    </recommendedName>
</protein>
<evidence type="ECO:0008006" key="7">
    <source>
        <dbReference type="Google" id="ProtNLM"/>
    </source>
</evidence>
<dbReference type="Proteomes" id="UP000221222">
    <property type="component" value="Unassembled WGS sequence"/>
</dbReference>
<evidence type="ECO:0000256" key="2">
    <source>
        <dbReference type="SAM" id="SignalP"/>
    </source>
</evidence>
<feature type="signal peptide" evidence="2">
    <location>
        <begin position="1"/>
        <end position="18"/>
    </location>
</feature>
<evidence type="ECO:0000256" key="1">
    <source>
        <dbReference type="SAM" id="MobiDB-lite"/>
    </source>
</evidence>
<feature type="region of interest" description="Disordered" evidence="1">
    <location>
        <begin position="135"/>
        <end position="186"/>
    </location>
</feature>
<feature type="compositionally biased region" description="Basic and acidic residues" evidence="1">
    <location>
        <begin position="177"/>
        <end position="186"/>
    </location>
</feature>